<protein>
    <recommendedName>
        <fullName evidence="1">VWFA domain-containing protein</fullName>
    </recommendedName>
</protein>
<comment type="caution">
    <text evidence="2">The sequence shown here is derived from an EMBL/GenBank/DDBJ whole genome shotgun (WGS) entry which is preliminary data.</text>
</comment>
<dbReference type="PANTHER" id="PTHR10579">
    <property type="entry name" value="CALCIUM-ACTIVATED CHLORIDE CHANNEL REGULATOR"/>
    <property type="match status" value="1"/>
</dbReference>
<proteinExistence type="predicted"/>
<feature type="domain" description="VWFA" evidence="1">
    <location>
        <begin position="17"/>
        <end position="64"/>
    </location>
</feature>
<sequence>MLEITGGDSSNERPGLDLVAVLDVSGSMKGEKIAKVKTAMLFVIKKLSPIDRLSVVTFSKDAARQLEQSLFPVFGRTSHPGCEDLKLTVTRIEDESTIEQVIAGRYPQSRDDAAGSVTVTFGGLYAKEVRKVIVDLLLPAVDQERAQMFSKLLTHIAFRENRLKPTLRSSLYAAPGKPQIKKKGQR</sequence>
<reference evidence="2 3" key="1">
    <citation type="journal article" date="2020" name="Mol. Plant">
        <title>The Chromosome-Based Rubber Tree Genome Provides New Insights into Spurge Genome Evolution and Rubber Biosynthesis.</title>
        <authorList>
            <person name="Liu J."/>
            <person name="Shi C."/>
            <person name="Shi C.C."/>
            <person name="Li W."/>
            <person name="Zhang Q.J."/>
            <person name="Zhang Y."/>
            <person name="Li K."/>
            <person name="Lu H.F."/>
            <person name="Shi C."/>
            <person name="Zhu S.T."/>
            <person name="Xiao Z.Y."/>
            <person name="Nan H."/>
            <person name="Yue Y."/>
            <person name="Zhu X.G."/>
            <person name="Wu Y."/>
            <person name="Hong X.N."/>
            <person name="Fan G.Y."/>
            <person name="Tong Y."/>
            <person name="Zhang D."/>
            <person name="Mao C.L."/>
            <person name="Liu Y.L."/>
            <person name="Hao S.J."/>
            <person name="Liu W.Q."/>
            <person name="Lv M.Q."/>
            <person name="Zhang H.B."/>
            <person name="Liu Y."/>
            <person name="Hu-Tang G.R."/>
            <person name="Wang J.P."/>
            <person name="Wang J.H."/>
            <person name="Sun Y.H."/>
            <person name="Ni S.B."/>
            <person name="Chen W.B."/>
            <person name="Zhang X.C."/>
            <person name="Jiao Y.N."/>
            <person name="Eichler E.E."/>
            <person name="Li G.H."/>
            <person name="Liu X."/>
            <person name="Gao L.Z."/>
        </authorList>
    </citation>
    <scope>NUCLEOTIDE SEQUENCE [LARGE SCALE GENOMIC DNA]</scope>
    <source>
        <strain evidence="3">cv. GT1</strain>
        <tissue evidence="2">Leaf</tissue>
    </source>
</reference>
<dbReference type="Proteomes" id="UP000467840">
    <property type="component" value="Chromosome 4"/>
</dbReference>
<dbReference type="InterPro" id="IPR036465">
    <property type="entry name" value="vWFA_dom_sf"/>
</dbReference>
<dbReference type="AlphaFoldDB" id="A0A6A6LEA1"/>
<evidence type="ECO:0000259" key="1">
    <source>
        <dbReference type="PROSITE" id="PS50234"/>
    </source>
</evidence>
<dbReference type="PROSITE" id="PS50234">
    <property type="entry name" value="VWFA"/>
    <property type="match status" value="1"/>
</dbReference>
<dbReference type="Pfam" id="PF00092">
    <property type="entry name" value="VWA"/>
    <property type="match status" value="1"/>
</dbReference>
<dbReference type="EMBL" id="JAAGAX010000010">
    <property type="protein sequence ID" value="KAF2299751.1"/>
    <property type="molecule type" value="Genomic_DNA"/>
</dbReference>
<dbReference type="PANTHER" id="PTHR10579:SF129">
    <property type="entry name" value="OS01G0640200 PROTEIN"/>
    <property type="match status" value="1"/>
</dbReference>
<evidence type="ECO:0000313" key="3">
    <source>
        <dbReference type="Proteomes" id="UP000467840"/>
    </source>
</evidence>
<name>A0A6A6LEA1_HEVBR</name>
<dbReference type="SUPFAM" id="SSF53300">
    <property type="entry name" value="vWA-like"/>
    <property type="match status" value="1"/>
</dbReference>
<organism evidence="2 3">
    <name type="scientific">Hevea brasiliensis</name>
    <name type="common">Para rubber tree</name>
    <name type="synonym">Siphonia brasiliensis</name>
    <dbReference type="NCBI Taxonomy" id="3981"/>
    <lineage>
        <taxon>Eukaryota</taxon>
        <taxon>Viridiplantae</taxon>
        <taxon>Streptophyta</taxon>
        <taxon>Embryophyta</taxon>
        <taxon>Tracheophyta</taxon>
        <taxon>Spermatophyta</taxon>
        <taxon>Magnoliopsida</taxon>
        <taxon>eudicotyledons</taxon>
        <taxon>Gunneridae</taxon>
        <taxon>Pentapetalae</taxon>
        <taxon>rosids</taxon>
        <taxon>fabids</taxon>
        <taxon>Malpighiales</taxon>
        <taxon>Euphorbiaceae</taxon>
        <taxon>Crotonoideae</taxon>
        <taxon>Micrandreae</taxon>
        <taxon>Hevea</taxon>
    </lineage>
</organism>
<accession>A0A6A6LEA1</accession>
<keyword evidence="3" id="KW-1185">Reference proteome</keyword>
<dbReference type="InterPro" id="IPR051266">
    <property type="entry name" value="CLCR"/>
</dbReference>
<dbReference type="InterPro" id="IPR002035">
    <property type="entry name" value="VWF_A"/>
</dbReference>
<gene>
    <name evidence="2" type="ORF">GH714_003058</name>
</gene>
<dbReference type="Gene3D" id="3.40.50.410">
    <property type="entry name" value="von Willebrand factor, type A domain"/>
    <property type="match status" value="1"/>
</dbReference>
<evidence type="ECO:0000313" key="2">
    <source>
        <dbReference type="EMBL" id="KAF2299751.1"/>
    </source>
</evidence>